<dbReference type="HOGENOM" id="CLU_1393643_0_0_2"/>
<evidence type="ECO:0000256" key="3">
    <source>
        <dbReference type="ARBA" id="ARBA00022840"/>
    </source>
</evidence>
<evidence type="ECO:0000313" key="6">
    <source>
        <dbReference type="EMBL" id="CCC82141.1"/>
    </source>
</evidence>
<dbReference type="PaxDb" id="768679-TTX_1512"/>
<evidence type="ECO:0000259" key="5">
    <source>
        <dbReference type="Pfam" id="PF14544"/>
    </source>
</evidence>
<accession>G4RKP6</accession>
<reference evidence="6 7" key="1">
    <citation type="journal article" date="2011" name="PLoS ONE">
        <title>The complete genome sequence of Thermoproteus tenax: a physiologically versatile member of the Crenarchaeota.</title>
        <authorList>
            <person name="Siebers B."/>
            <person name="Zaparty M."/>
            <person name="Raddatz G."/>
            <person name="Tjaden B."/>
            <person name="Albers S.V."/>
            <person name="Bell S.D."/>
            <person name="Blombach F."/>
            <person name="Kletzin A."/>
            <person name="Kyrpides N."/>
            <person name="Lanz C."/>
            <person name="Plagens A."/>
            <person name="Rampp M."/>
            <person name="Rosinus A."/>
            <person name="von Jan M."/>
            <person name="Makarova K.S."/>
            <person name="Klenk H.P."/>
            <person name="Schuster S.C."/>
            <person name="Hensel R."/>
        </authorList>
    </citation>
    <scope>NUCLEOTIDE SEQUENCE [LARGE SCALE GENOMIC DNA]</scope>
    <source>
        <strain evidence="7">ATCC 35583 / DSM 2078 / JCM 9277 / NBRC 100435 / Kra 1</strain>
    </source>
</reference>
<dbReference type="RefSeq" id="WP_014127395.1">
    <property type="nucleotide sequence ID" value="NC_016070.1"/>
</dbReference>
<dbReference type="PATRIC" id="fig|768679.9.peg.1533"/>
<dbReference type="GO" id="GO:0005737">
    <property type="term" value="C:cytoplasm"/>
    <property type="evidence" value="ECO:0007669"/>
    <property type="project" value="InterPro"/>
</dbReference>
<dbReference type="Pfam" id="PF14544">
    <property type="entry name" value="DUF4443"/>
    <property type="match status" value="1"/>
</dbReference>
<evidence type="ECO:0000256" key="4">
    <source>
        <dbReference type="ARBA" id="ARBA00022917"/>
    </source>
</evidence>
<sequence>MIDLRYLKLLTFLAMSQALAGRRYISSKLGMGEGVVRGLIELGRGLGHISVNRAGAKITDNGIRYLAEVISLCRLKPLAYTNKFAEKLCGRVCVAFSLGIKIDNIVKFRDSVVRRGSCGIIIAQLRDNNIYIPLAEMRLEDLDPEMAGSIKGLLSREDFLIISCGDNFGQALAPLEVVCEMMIEPGRSDEVRHPI</sequence>
<dbReference type="InterPro" id="IPR029349">
    <property type="entry name" value="DUF4443"/>
</dbReference>
<gene>
    <name evidence="6" type="ordered locus">TTX_1512</name>
</gene>
<evidence type="ECO:0000313" key="7">
    <source>
        <dbReference type="Proteomes" id="UP000002654"/>
    </source>
</evidence>
<proteinExistence type="predicted"/>
<feature type="domain" description="DUF4443" evidence="5">
    <location>
        <begin position="98"/>
        <end position="171"/>
    </location>
</feature>
<dbReference type="InterPro" id="IPR036388">
    <property type="entry name" value="WH-like_DNA-bd_sf"/>
</dbReference>
<dbReference type="InterPro" id="IPR004115">
    <property type="entry name" value="GAD-like_sf"/>
</dbReference>
<keyword evidence="7" id="KW-1185">Reference proteome</keyword>
<organism evidence="6 7">
    <name type="scientific">Thermoproteus tenax (strain ATCC 35583 / DSM 2078 / JCM 9277 / NBRC 100435 / Kra 1)</name>
    <dbReference type="NCBI Taxonomy" id="768679"/>
    <lineage>
        <taxon>Archaea</taxon>
        <taxon>Thermoproteota</taxon>
        <taxon>Thermoprotei</taxon>
        <taxon>Thermoproteales</taxon>
        <taxon>Thermoproteaceae</taxon>
        <taxon>Thermoproteus</taxon>
    </lineage>
</organism>
<protein>
    <recommendedName>
        <fullName evidence="5">DUF4443 domain-containing protein</fullName>
    </recommendedName>
</protein>
<keyword evidence="1" id="KW-0436">Ligase</keyword>
<evidence type="ECO:0000256" key="2">
    <source>
        <dbReference type="ARBA" id="ARBA00022741"/>
    </source>
</evidence>
<dbReference type="GO" id="GO:0006412">
    <property type="term" value="P:translation"/>
    <property type="evidence" value="ECO:0007669"/>
    <property type="project" value="UniProtKB-KW"/>
</dbReference>
<keyword evidence="2" id="KW-0547">Nucleotide-binding</keyword>
<keyword evidence="4" id="KW-0648">Protein biosynthesis</keyword>
<dbReference type="AlphaFoldDB" id="G4RKP6"/>
<dbReference type="GO" id="GO:0005524">
    <property type="term" value="F:ATP binding"/>
    <property type="evidence" value="ECO:0007669"/>
    <property type="project" value="UniProtKB-KW"/>
</dbReference>
<dbReference type="KEGG" id="ttn:TTX_1512"/>
<dbReference type="EMBL" id="FN869859">
    <property type="protein sequence ID" value="CCC82141.1"/>
    <property type="molecule type" value="Genomic_DNA"/>
</dbReference>
<dbReference type="Proteomes" id="UP000002654">
    <property type="component" value="Chromosome"/>
</dbReference>
<dbReference type="eggNOG" id="arCOG02103">
    <property type="taxonomic scope" value="Archaea"/>
</dbReference>
<name>G4RKP6_THETK</name>
<keyword evidence="3" id="KW-0067">ATP-binding</keyword>
<dbReference type="Gene3D" id="1.10.10.10">
    <property type="entry name" value="Winged helix-like DNA-binding domain superfamily/Winged helix DNA-binding domain"/>
    <property type="match status" value="1"/>
</dbReference>
<evidence type="ECO:0000256" key="1">
    <source>
        <dbReference type="ARBA" id="ARBA00022598"/>
    </source>
</evidence>
<dbReference type="STRING" id="768679.TTX_1512"/>
<dbReference type="GeneID" id="11262393"/>
<dbReference type="SUPFAM" id="SSF55261">
    <property type="entry name" value="GAD domain-like"/>
    <property type="match status" value="1"/>
</dbReference>
<dbReference type="GO" id="GO:0004812">
    <property type="term" value="F:aminoacyl-tRNA ligase activity"/>
    <property type="evidence" value="ECO:0007669"/>
    <property type="project" value="InterPro"/>
</dbReference>
<dbReference type="Gene3D" id="3.30.1360.30">
    <property type="entry name" value="GAD-like domain"/>
    <property type="match status" value="1"/>
</dbReference>